<gene>
    <name evidence="1" type="ORF">CFBP6411_04825</name>
</gene>
<proteinExistence type="predicted"/>
<dbReference type="RefSeq" id="WP_104698710.1">
    <property type="nucleotide sequence ID" value="NZ_LT963408.1"/>
</dbReference>
<dbReference type="Pfam" id="PF14253">
    <property type="entry name" value="AbiH"/>
    <property type="match status" value="1"/>
</dbReference>
<dbReference type="InterPro" id="IPR025935">
    <property type="entry name" value="AbiH"/>
</dbReference>
<protein>
    <recommendedName>
        <fullName evidence="3">Bacteriophage abortive infection AbiH</fullName>
    </recommendedName>
</protein>
<name>A0A2K4WJV2_9PSED</name>
<dbReference type="EMBL" id="LT963408">
    <property type="protein sequence ID" value="SOS36182.1"/>
    <property type="molecule type" value="Genomic_DNA"/>
</dbReference>
<reference evidence="1 2" key="1">
    <citation type="submission" date="2017-11" db="EMBL/GenBank/DDBJ databases">
        <authorList>
            <person name="Han C.G."/>
        </authorList>
    </citation>
    <scope>NUCLEOTIDE SEQUENCE [LARGE SCALE GENOMIC DNA]</scope>
    <source>
        <strain evidence="1">CFBP6411</strain>
    </source>
</reference>
<accession>A0A2K4WJV2</accession>
<evidence type="ECO:0000313" key="1">
    <source>
        <dbReference type="EMBL" id="SOS36182.1"/>
    </source>
</evidence>
<sequence length="299" mass="33686">MDTQTLYVIGNGFDLHHGLATQYKDFKAYLKTADPEVYGWVESYVPAENDWSDLEAALAYLDTDNIVSDLEMFLASYTDENWSDAGHHDFQYEVDRVAGGLSKTLQARFGDWIRSIVIPERANAITLLQELDPSAAFLTFNYTGTLTKLYGVPTDHVLFIHGDGAEEASELVLGHAWKIEDRVPMQGSLDEEDYDHRIMEAFGTLDEYFETTFKPSALIIQRNAPFFESLGSIREVVVLGHSLSDVDRTYFVALHEGLTAHPTWTVAIRTAAEVPGKTQCLTAFGVPRERVICRLWSEF</sequence>
<evidence type="ECO:0008006" key="3">
    <source>
        <dbReference type="Google" id="ProtNLM"/>
    </source>
</evidence>
<dbReference type="Proteomes" id="UP000238093">
    <property type="component" value="Chromosome I"/>
</dbReference>
<dbReference type="AlphaFoldDB" id="A0A2K4WJV2"/>
<organism evidence="1 2">
    <name type="scientific">Pseudomonas syringae group genomosp. 3</name>
    <dbReference type="NCBI Taxonomy" id="251701"/>
    <lineage>
        <taxon>Bacteria</taxon>
        <taxon>Pseudomonadati</taxon>
        <taxon>Pseudomonadota</taxon>
        <taxon>Gammaproteobacteria</taxon>
        <taxon>Pseudomonadales</taxon>
        <taxon>Pseudomonadaceae</taxon>
        <taxon>Pseudomonas</taxon>
    </lineage>
</organism>
<evidence type="ECO:0000313" key="2">
    <source>
        <dbReference type="Proteomes" id="UP000238093"/>
    </source>
</evidence>